<dbReference type="SMART" id="SM00736">
    <property type="entry name" value="CADG"/>
    <property type="match status" value="2"/>
</dbReference>
<protein>
    <recommendedName>
        <fullName evidence="1">Dystroglycan-type cadherin-like domain-containing protein</fullName>
    </recommendedName>
</protein>
<dbReference type="GO" id="GO:0005509">
    <property type="term" value="F:calcium ion binding"/>
    <property type="evidence" value="ECO:0007669"/>
    <property type="project" value="InterPro"/>
</dbReference>
<organism evidence="2 3">
    <name type="scientific">Spirosoma endbachense</name>
    <dbReference type="NCBI Taxonomy" id="2666025"/>
    <lineage>
        <taxon>Bacteria</taxon>
        <taxon>Pseudomonadati</taxon>
        <taxon>Bacteroidota</taxon>
        <taxon>Cytophagia</taxon>
        <taxon>Cytophagales</taxon>
        <taxon>Cytophagaceae</taxon>
        <taxon>Spirosoma</taxon>
    </lineage>
</organism>
<dbReference type="AlphaFoldDB" id="A0A6P1WAA9"/>
<gene>
    <name evidence="2" type="ORF">GJR95_28960</name>
</gene>
<dbReference type="Proteomes" id="UP000464577">
    <property type="component" value="Chromosome"/>
</dbReference>
<dbReference type="EMBL" id="CP045997">
    <property type="protein sequence ID" value="QHW01499.1"/>
    <property type="molecule type" value="Genomic_DNA"/>
</dbReference>
<keyword evidence="3" id="KW-1185">Reference proteome</keyword>
<dbReference type="Gene3D" id="2.60.40.10">
    <property type="entry name" value="Immunoglobulins"/>
    <property type="match status" value="3"/>
</dbReference>
<dbReference type="InterPro" id="IPR013783">
    <property type="entry name" value="Ig-like_fold"/>
</dbReference>
<accession>A0A6P1WAA9</accession>
<dbReference type="InterPro" id="IPR006644">
    <property type="entry name" value="Cadg"/>
</dbReference>
<dbReference type="InterPro" id="IPR015919">
    <property type="entry name" value="Cadherin-like_sf"/>
</dbReference>
<dbReference type="GO" id="GO:0016020">
    <property type="term" value="C:membrane"/>
    <property type="evidence" value="ECO:0007669"/>
    <property type="project" value="InterPro"/>
</dbReference>
<proteinExistence type="predicted"/>
<feature type="domain" description="Dystroglycan-type cadherin-like" evidence="1">
    <location>
        <begin position="562"/>
        <end position="655"/>
    </location>
</feature>
<dbReference type="Pfam" id="PF05345">
    <property type="entry name" value="He_PIG"/>
    <property type="match status" value="3"/>
</dbReference>
<name>A0A6P1WAA9_9BACT</name>
<reference evidence="2 3" key="1">
    <citation type="submission" date="2019-11" db="EMBL/GenBank/DDBJ databases">
        <title>Spirosoma endbachense sp. nov., isolated from a natural salt meadow.</title>
        <authorList>
            <person name="Rojas J."/>
            <person name="Ambika Manirajan B."/>
            <person name="Ratering S."/>
            <person name="Suarez C."/>
            <person name="Geissler-Plaum R."/>
            <person name="Schnell S."/>
        </authorList>
    </citation>
    <scope>NUCLEOTIDE SEQUENCE [LARGE SCALE GENOMIC DNA]</scope>
    <source>
        <strain evidence="2 3">I-24</strain>
    </source>
</reference>
<dbReference type="SUPFAM" id="SSF49313">
    <property type="entry name" value="Cadherin-like"/>
    <property type="match status" value="3"/>
</dbReference>
<evidence type="ECO:0000259" key="1">
    <source>
        <dbReference type="SMART" id="SM00736"/>
    </source>
</evidence>
<dbReference type="KEGG" id="senf:GJR95_28960"/>
<evidence type="ECO:0000313" key="3">
    <source>
        <dbReference type="Proteomes" id="UP000464577"/>
    </source>
</evidence>
<feature type="domain" description="Dystroglycan-type cadherin-like" evidence="1">
    <location>
        <begin position="378"/>
        <end position="470"/>
    </location>
</feature>
<sequence>MAPPQPEGLVGDSLTYSLPEGLFFDPDGRITTLTLTGPLPTGVTRSGLTLRGIPTQSGSFSLTATATDDRGGTISSPVILTISGLTAPSTTIVLAGSTTVCSGSSGLLSATDCTGILTWSNGSTGANILVTPVITTTYSATCSSAGQTIAAANTVTITVTPQPASPLITSTTICSGGSATLSAINCTGSLVWNTGTVSASLVVSPVTTTVYSATCQAGACSSEPGNGTVVVDAQPTASITGNLTSCSGQSTTLTASGGSIYRWNTGATTTVIEASTEGTYSVTVSNGTGCSAITSSNVSMFTPTSPNIAASSTAITVGQSVTLTASGCNGTVNWSTGSSGTRLVVSPSVSTTYSANCRLDSCSSASLPVLITVNHAPIVQTALSHQTVVASQSYSYTIDPTTFSDPDGQALTIMVSGLPPGLSFNGSTRVISGVPTTAGSTTITVTATDAGNLSVSTAFVLTVNPASFAITGVTLVNCQTLSAGQRSITFSPQYVGLTGQPVSFSVVNEMAPTTNSGPYTLNLYTDNASITLQAVQNGVSSSYVYNWLAACNGTLAPNQAPTVANTIPSQSGAVGQSFSFGIPDNIFADDDNVNNLTLSVSGLPSGLTFTSGTGNISGVPTTAGSTTITVTATDAGNLSISTPFVLTINTSSASFAITGVTLVNCQTLSVGQRSISFTPQYVGLNGQPVSFSVVNEMTPTTNSGPYTLNLYTDNASITLQAVQSGITSSFVYNWRSACP</sequence>
<evidence type="ECO:0000313" key="2">
    <source>
        <dbReference type="EMBL" id="QHW01499.1"/>
    </source>
</evidence>